<dbReference type="EMBL" id="BJJW01000015">
    <property type="protein sequence ID" value="GDZ84485.1"/>
    <property type="molecule type" value="Genomic_DNA"/>
</dbReference>
<accession>A0A5A5U3G1</accession>
<dbReference type="Proteomes" id="UP000323274">
    <property type="component" value="Unassembled WGS sequence"/>
</dbReference>
<dbReference type="AlphaFoldDB" id="A0A5A5U3G1"/>
<dbReference type="Pfam" id="PF16069">
    <property type="entry name" value="DUF4811"/>
    <property type="match status" value="1"/>
</dbReference>
<gene>
    <name evidence="2" type="ORF">LCIT_17270</name>
</gene>
<organism evidence="2 3">
    <name type="scientific">Leuconostoc citreum</name>
    <dbReference type="NCBI Taxonomy" id="33964"/>
    <lineage>
        <taxon>Bacteria</taxon>
        <taxon>Bacillati</taxon>
        <taxon>Bacillota</taxon>
        <taxon>Bacilli</taxon>
        <taxon>Lactobacillales</taxon>
        <taxon>Lactobacillaceae</taxon>
        <taxon>Leuconostoc</taxon>
    </lineage>
</organism>
<protein>
    <submittedName>
        <fullName evidence="2">DUF4811 domain-containing protein</fullName>
    </submittedName>
</protein>
<evidence type="ECO:0000313" key="2">
    <source>
        <dbReference type="EMBL" id="GDZ84485.1"/>
    </source>
</evidence>
<keyword evidence="1" id="KW-0812">Transmembrane</keyword>
<sequence length="226" mass="25138">MIILIMAIFAILAFWANMVMKRPILRYLVTIIMFAGLIASVVAIVANMHDHYGMKTETTTVKKEIYSAGPAEQTFGVLLYQGVGSDGKENAYIYKSSATASRVTVSKPDLKTSSRQVSVAGNKAYRIVKTTRYVYKTDLYRLLFGIADNNHQLKNYHIVYQVPDTWVAMTPEQAKALPAKMTPKSVEEKAAMAMQQQQLAALAKTDPDKAASLQAQQVKKILNNQK</sequence>
<comment type="caution">
    <text evidence="2">The sequence shown here is derived from an EMBL/GenBank/DDBJ whole genome shotgun (WGS) entry which is preliminary data.</text>
</comment>
<keyword evidence="1" id="KW-0472">Membrane</keyword>
<evidence type="ECO:0000313" key="3">
    <source>
        <dbReference type="Proteomes" id="UP000323274"/>
    </source>
</evidence>
<name>A0A5A5U3G1_LEUCI</name>
<dbReference type="RefSeq" id="WP_149334757.1">
    <property type="nucleotide sequence ID" value="NZ_BJJW01000015.1"/>
</dbReference>
<dbReference type="InterPro" id="IPR032083">
    <property type="entry name" value="DUF4811"/>
</dbReference>
<reference evidence="2 3" key="1">
    <citation type="submission" date="2019-04" db="EMBL/GenBank/DDBJ databases">
        <title>A pseudo-fructophilic Leuconostoc citreum strain F192-5 isolated from peel of satsuma mandarin: the first report for isolation and characterization of strain-dependent fructophilic-like characteristics.</title>
        <authorList>
            <person name="Maeno S."/>
            <person name="Tanizawa Y."/>
            <person name="Kajikawa A."/>
            <person name="Kanesaki Y."/>
            <person name="Kubota E."/>
            <person name="Arita M."/>
            <person name="Leon D."/>
            <person name="Endo A."/>
        </authorList>
    </citation>
    <scope>NUCLEOTIDE SEQUENCE [LARGE SCALE GENOMIC DNA]</scope>
    <source>
        <strain evidence="2 3">F192-5</strain>
    </source>
</reference>
<keyword evidence="1" id="KW-1133">Transmembrane helix</keyword>
<proteinExistence type="predicted"/>
<feature type="transmembrane region" description="Helical" evidence="1">
    <location>
        <begin position="26"/>
        <end position="46"/>
    </location>
</feature>
<evidence type="ECO:0000256" key="1">
    <source>
        <dbReference type="SAM" id="Phobius"/>
    </source>
</evidence>